<dbReference type="SUPFAM" id="SSF52172">
    <property type="entry name" value="CheY-like"/>
    <property type="match status" value="1"/>
</dbReference>
<evidence type="ECO:0000259" key="7">
    <source>
        <dbReference type="PROSITE" id="PS51755"/>
    </source>
</evidence>
<keyword evidence="3 5" id="KW-0238">DNA-binding</keyword>
<dbReference type="OrthoDB" id="9802426at2"/>
<keyword evidence="2" id="KW-0902">Two-component regulatory system</keyword>
<comment type="caution">
    <text evidence="8">The sequence shown here is derived from an EMBL/GenBank/DDBJ whole genome shotgun (WGS) entry which is preliminary data.</text>
</comment>
<dbReference type="GO" id="GO:0000976">
    <property type="term" value="F:transcription cis-regulatory region binding"/>
    <property type="evidence" value="ECO:0007669"/>
    <property type="project" value="TreeGrafter"/>
</dbReference>
<evidence type="ECO:0000256" key="4">
    <source>
        <dbReference type="PROSITE-ProRule" id="PRU00169"/>
    </source>
</evidence>
<dbReference type="CDD" id="cd00383">
    <property type="entry name" value="trans_reg_C"/>
    <property type="match status" value="1"/>
</dbReference>
<feature type="modified residue" description="4-aspartylphosphate" evidence="4">
    <location>
        <position position="51"/>
    </location>
</feature>
<keyword evidence="9" id="KW-1185">Reference proteome</keyword>
<name>A0A4R6MWQ8_9BURK</name>
<evidence type="ECO:0000256" key="2">
    <source>
        <dbReference type="ARBA" id="ARBA00023012"/>
    </source>
</evidence>
<feature type="domain" description="OmpR/PhoB-type" evidence="7">
    <location>
        <begin position="129"/>
        <end position="229"/>
    </location>
</feature>
<evidence type="ECO:0000259" key="6">
    <source>
        <dbReference type="PROSITE" id="PS50110"/>
    </source>
</evidence>
<accession>A0A4R6MWQ8</accession>
<dbReference type="GO" id="GO:0032993">
    <property type="term" value="C:protein-DNA complex"/>
    <property type="evidence" value="ECO:0007669"/>
    <property type="project" value="TreeGrafter"/>
</dbReference>
<dbReference type="Pfam" id="PF00486">
    <property type="entry name" value="Trans_reg_C"/>
    <property type="match status" value="1"/>
</dbReference>
<dbReference type="PROSITE" id="PS51755">
    <property type="entry name" value="OMPR_PHOB"/>
    <property type="match status" value="1"/>
</dbReference>
<feature type="DNA-binding region" description="OmpR/PhoB-type" evidence="5">
    <location>
        <begin position="129"/>
        <end position="229"/>
    </location>
</feature>
<sequence length="235" mass="26313">MHIALLEDEPDLAADVRAILEREGHVVVTFSSGNHIIRGLAKEPFDLLVLDWNVPGPSGLDVLIHVRKELQSAVPVMFLTSNSAEDQIVVALNAGADDYCGKPLRASEFTARLRALERRSHIARVGRTAETIEFDGYQFNEVERCVDMGAEQVLLTEKEFELAKLLFQNLDRPISRSQIMAHVWGREEDVLSRTLDVHVSWLRRKLKLGAGLGGYRLLVVRGYGYRLVKGEEAAV</sequence>
<evidence type="ECO:0000313" key="8">
    <source>
        <dbReference type="EMBL" id="TDP06658.1"/>
    </source>
</evidence>
<dbReference type="SMART" id="SM00862">
    <property type="entry name" value="Trans_reg_C"/>
    <property type="match status" value="1"/>
</dbReference>
<dbReference type="CDD" id="cd17574">
    <property type="entry name" value="REC_OmpR"/>
    <property type="match status" value="1"/>
</dbReference>
<dbReference type="Pfam" id="PF00072">
    <property type="entry name" value="Response_reg"/>
    <property type="match status" value="1"/>
</dbReference>
<organism evidence="8 9">
    <name type="scientific">Roseateles asaccharophilus</name>
    <dbReference type="NCBI Taxonomy" id="582607"/>
    <lineage>
        <taxon>Bacteria</taxon>
        <taxon>Pseudomonadati</taxon>
        <taxon>Pseudomonadota</taxon>
        <taxon>Betaproteobacteria</taxon>
        <taxon>Burkholderiales</taxon>
        <taxon>Sphaerotilaceae</taxon>
        <taxon>Roseateles</taxon>
    </lineage>
</organism>
<feature type="domain" description="Response regulatory" evidence="6">
    <location>
        <begin position="2"/>
        <end position="117"/>
    </location>
</feature>
<evidence type="ECO:0000313" key="9">
    <source>
        <dbReference type="Proteomes" id="UP000295357"/>
    </source>
</evidence>
<proteinExistence type="predicted"/>
<dbReference type="RefSeq" id="WP_133604816.1">
    <property type="nucleotide sequence ID" value="NZ_JAUFPJ010000009.1"/>
</dbReference>
<dbReference type="InterPro" id="IPR039420">
    <property type="entry name" value="WalR-like"/>
</dbReference>
<dbReference type="GO" id="GO:0006355">
    <property type="term" value="P:regulation of DNA-templated transcription"/>
    <property type="evidence" value="ECO:0007669"/>
    <property type="project" value="InterPro"/>
</dbReference>
<dbReference type="InterPro" id="IPR011006">
    <property type="entry name" value="CheY-like_superfamily"/>
</dbReference>
<dbReference type="PROSITE" id="PS50110">
    <property type="entry name" value="RESPONSE_REGULATORY"/>
    <property type="match status" value="1"/>
</dbReference>
<dbReference type="Gene3D" id="3.40.50.2300">
    <property type="match status" value="1"/>
</dbReference>
<keyword evidence="1 4" id="KW-0597">Phosphoprotein</keyword>
<evidence type="ECO:0000256" key="1">
    <source>
        <dbReference type="ARBA" id="ARBA00022553"/>
    </source>
</evidence>
<dbReference type="Gene3D" id="1.10.10.10">
    <property type="entry name" value="Winged helix-like DNA-binding domain superfamily/Winged helix DNA-binding domain"/>
    <property type="match status" value="1"/>
</dbReference>
<evidence type="ECO:0000256" key="3">
    <source>
        <dbReference type="ARBA" id="ARBA00023125"/>
    </source>
</evidence>
<evidence type="ECO:0000256" key="5">
    <source>
        <dbReference type="PROSITE-ProRule" id="PRU01091"/>
    </source>
</evidence>
<reference evidence="8 9" key="1">
    <citation type="submission" date="2019-03" db="EMBL/GenBank/DDBJ databases">
        <title>Genomic Encyclopedia of Type Strains, Phase IV (KMG-IV): sequencing the most valuable type-strain genomes for metagenomic binning, comparative biology and taxonomic classification.</title>
        <authorList>
            <person name="Goeker M."/>
        </authorList>
    </citation>
    <scope>NUCLEOTIDE SEQUENCE [LARGE SCALE GENOMIC DNA]</scope>
    <source>
        <strain evidence="8 9">DSM 25082</strain>
    </source>
</reference>
<dbReference type="InterPro" id="IPR001789">
    <property type="entry name" value="Sig_transdc_resp-reg_receiver"/>
</dbReference>
<dbReference type="GO" id="GO:0000156">
    <property type="term" value="F:phosphorelay response regulator activity"/>
    <property type="evidence" value="ECO:0007669"/>
    <property type="project" value="TreeGrafter"/>
</dbReference>
<dbReference type="InterPro" id="IPR036388">
    <property type="entry name" value="WH-like_DNA-bd_sf"/>
</dbReference>
<dbReference type="SMART" id="SM00448">
    <property type="entry name" value="REC"/>
    <property type="match status" value="1"/>
</dbReference>
<protein>
    <submittedName>
        <fullName evidence="8">Winged helix family two component transcriptional regulator</fullName>
    </submittedName>
</protein>
<dbReference type="AlphaFoldDB" id="A0A4R6MWQ8"/>
<gene>
    <name evidence="8" type="ORF">DFR39_108130</name>
</gene>
<dbReference type="EMBL" id="SNXE01000008">
    <property type="protein sequence ID" value="TDP06658.1"/>
    <property type="molecule type" value="Genomic_DNA"/>
</dbReference>
<dbReference type="InterPro" id="IPR001867">
    <property type="entry name" value="OmpR/PhoB-type_DNA-bd"/>
</dbReference>
<dbReference type="Proteomes" id="UP000295357">
    <property type="component" value="Unassembled WGS sequence"/>
</dbReference>
<dbReference type="PANTHER" id="PTHR48111">
    <property type="entry name" value="REGULATOR OF RPOS"/>
    <property type="match status" value="1"/>
</dbReference>
<dbReference type="PANTHER" id="PTHR48111:SF40">
    <property type="entry name" value="PHOSPHATE REGULON TRANSCRIPTIONAL REGULATORY PROTEIN PHOB"/>
    <property type="match status" value="1"/>
</dbReference>
<dbReference type="GO" id="GO:0005829">
    <property type="term" value="C:cytosol"/>
    <property type="evidence" value="ECO:0007669"/>
    <property type="project" value="TreeGrafter"/>
</dbReference>